<dbReference type="Proteomes" id="UP000000289">
    <property type="component" value="Chromosome"/>
</dbReference>
<name>A0A0K0HGJ7_SALBC</name>
<sequence>MEITHMFNSSMYLPYTLFEPVTRFNDNSAGDMQCGDMGEEELLALGLNDISEKVDPYRLIYYDFPRPYMVDGVFSLTNLGREISHDECVDILFTEMKELAKMFSFYGEYQTLIDELIRHFRYGNGSAFYSQQLNSAFHKRVNKNIKDSPLFIIKDYIQMEFKKNIRQIYLPVILHGIKTNLLSSHLAKFNNLEDRINGLGICVHDIAAQKITLTNIQKYAMGWSATLHFAAQDHFGLDVADIKNNFYREFRFFRIWFFLQRHKDFAFKPFFTNFNTVTRIGAY</sequence>
<dbReference type="Pfam" id="PF11692">
    <property type="entry name" value="DUF3289"/>
    <property type="match status" value="1"/>
</dbReference>
<organism evidence="1 2">
    <name type="scientific">Salmonella bongori (strain ATCC 43975 / DSM 13772 / NCTC 12419)</name>
    <dbReference type="NCBI Taxonomy" id="218493"/>
    <lineage>
        <taxon>Bacteria</taxon>
        <taxon>Pseudomonadati</taxon>
        <taxon>Pseudomonadota</taxon>
        <taxon>Gammaproteobacteria</taxon>
        <taxon>Enterobacterales</taxon>
        <taxon>Enterobacteriaceae</taxon>
        <taxon>Salmonella</taxon>
    </lineage>
</organism>
<gene>
    <name evidence="1" type="ordered locus">SBG_3488</name>
</gene>
<dbReference type="EMBL" id="FR877557">
    <property type="protein sequence ID" value="CCC32535.1"/>
    <property type="molecule type" value="Genomic_DNA"/>
</dbReference>
<dbReference type="NCBIfam" id="TIGR03034">
    <property type="entry name" value="YPO3983 family protein"/>
    <property type="match status" value="1"/>
</dbReference>
<dbReference type="KEGG" id="sbg:SBG_3488"/>
<evidence type="ECO:0000313" key="2">
    <source>
        <dbReference type="Proteomes" id="UP000000289"/>
    </source>
</evidence>
<reference evidence="1 2" key="1">
    <citation type="journal article" date="2011" name="PLoS Pathog.">
        <title>Salmonella bongori provides insights into the evolution of the Salmonellae.</title>
        <authorList>
            <person name="Fookes M."/>
            <person name="Schroeder G.N."/>
            <person name="Langridge G.C."/>
            <person name="Blondel C.J."/>
            <person name="Mammina C."/>
            <person name="Connor T.R."/>
            <person name="Seth-Smith H."/>
            <person name="Vernikos G.S."/>
            <person name="Robinson K.S."/>
            <person name="Sanders M."/>
            <person name="Petty N.K."/>
            <person name="Kingsley R.A."/>
            <person name="Baumler A.J."/>
            <person name="Nuccio S.P."/>
            <person name="Contreras I."/>
            <person name="Santiviago C.A."/>
            <person name="Maskell D."/>
            <person name="Barrow P."/>
            <person name="Humphrey T."/>
            <person name="Nastasi A."/>
            <person name="Roberts M."/>
            <person name="Frankel G."/>
            <person name="Parkhill J."/>
            <person name="Dougan G."/>
            <person name="Thomson N.R."/>
        </authorList>
    </citation>
    <scope>NUCLEOTIDE SEQUENCE [LARGE SCALE GENOMIC DNA]</scope>
    <source>
        <strain evidence="2">ATCC 43975 / DSM 13772 / NCTC 12419</strain>
    </source>
</reference>
<evidence type="ECO:0000313" key="1">
    <source>
        <dbReference type="EMBL" id="CCC32535.1"/>
    </source>
</evidence>
<evidence type="ECO:0008006" key="3">
    <source>
        <dbReference type="Google" id="ProtNLM"/>
    </source>
</evidence>
<dbReference type="InterPro" id="IPR017483">
    <property type="entry name" value="CHP03034"/>
</dbReference>
<dbReference type="AlphaFoldDB" id="A0A0K0HGJ7"/>
<proteinExistence type="predicted"/>
<dbReference type="eggNOG" id="COG0739">
    <property type="taxonomic scope" value="Bacteria"/>
</dbReference>
<protein>
    <recommendedName>
        <fullName evidence="3">DUF3289 family protein</fullName>
    </recommendedName>
</protein>
<accession>A0A0K0HGJ7</accession>